<protein>
    <submittedName>
        <fullName evidence="2">Uncharacterized protein</fullName>
    </submittedName>
</protein>
<reference evidence="2 3" key="1">
    <citation type="submission" date="2019-06" db="EMBL/GenBank/DDBJ databases">
        <title>Amycolatopsis alkalitolerans sp. nov., isolated from Gastrodia elata Blume.</title>
        <authorList>
            <person name="Narsing Rao M.P."/>
            <person name="Li W.J."/>
        </authorList>
    </citation>
    <scope>NUCLEOTIDE SEQUENCE [LARGE SCALE GENOMIC DNA]</scope>
    <source>
        <strain evidence="2 3">SYSUP0005</strain>
    </source>
</reference>
<dbReference type="EMBL" id="VDFW01000003">
    <property type="protein sequence ID" value="TNC28464.1"/>
    <property type="molecule type" value="Genomic_DNA"/>
</dbReference>
<organism evidence="2 3">
    <name type="scientific">Amycolatopsis alkalitolerans</name>
    <dbReference type="NCBI Taxonomy" id="2547244"/>
    <lineage>
        <taxon>Bacteria</taxon>
        <taxon>Bacillati</taxon>
        <taxon>Actinomycetota</taxon>
        <taxon>Actinomycetes</taxon>
        <taxon>Pseudonocardiales</taxon>
        <taxon>Pseudonocardiaceae</taxon>
        <taxon>Amycolatopsis</taxon>
    </lineage>
</organism>
<proteinExistence type="predicted"/>
<feature type="region of interest" description="Disordered" evidence="1">
    <location>
        <begin position="1"/>
        <end position="20"/>
    </location>
</feature>
<name>A0A5C4M5E5_9PSEU</name>
<keyword evidence="3" id="KW-1185">Reference proteome</keyword>
<comment type="caution">
    <text evidence="2">The sequence shown here is derived from an EMBL/GenBank/DDBJ whole genome shotgun (WGS) entry which is preliminary data.</text>
</comment>
<evidence type="ECO:0000313" key="3">
    <source>
        <dbReference type="Proteomes" id="UP000305546"/>
    </source>
</evidence>
<dbReference type="RefSeq" id="WP_139095242.1">
    <property type="nucleotide sequence ID" value="NZ_VDFW01000003.1"/>
</dbReference>
<sequence>MKTSDERTTADRSPAPALDGGRAVLPADLAETSPLAVHAFVPEISKAFFTALHVRGGGHR</sequence>
<accession>A0A5C4M5E5</accession>
<evidence type="ECO:0000256" key="1">
    <source>
        <dbReference type="SAM" id="MobiDB-lite"/>
    </source>
</evidence>
<gene>
    <name evidence="2" type="ORF">FG385_04065</name>
</gene>
<dbReference type="Proteomes" id="UP000305546">
    <property type="component" value="Unassembled WGS sequence"/>
</dbReference>
<evidence type="ECO:0000313" key="2">
    <source>
        <dbReference type="EMBL" id="TNC28464.1"/>
    </source>
</evidence>
<dbReference type="AlphaFoldDB" id="A0A5C4M5E5"/>
<feature type="compositionally biased region" description="Basic and acidic residues" evidence="1">
    <location>
        <begin position="1"/>
        <end position="10"/>
    </location>
</feature>